<dbReference type="GO" id="GO:0046872">
    <property type="term" value="F:metal ion binding"/>
    <property type="evidence" value="ECO:0007669"/>
    <property type="project" value="InterPro"/>
</dbReference>
<sequence>MHAQARIYLDGMYCRECKDVIALALRNKNGIIHADVSYAKAVADIAYDDTMTDVKQIIETNLFILHSLGSIQCQCRSFTFLCQHGYLVA</sequence>
<protein>
    <submittedName>
        <fullName evidence="2">Copper chaperone CopZ</fullName>
    </submittedName>
</protein>
<feature type="domain" description="HMA" evidence="1">
    <location>
        <begin position="8"/>
        <end position="60"/>
    </location>
</feature>
<evidence type="ECO:0000259" key="1">
    <source>
        <dbReference type="Pfam" id="PF00403"/>
    </source>
</evidence>
<reference evidence="2 3" key="1">
    <citation type="submission" date="2016-11" db="EMBL/GenBank/DDBJ databases">
        <authorList>
            <person name="Jaros S."/>
            <person name="Januszkiewicz K."/>
            <person name="Wedrychowicz H."/>
        </authorList>
    </citation>
    <scope>NUCLEOTIDE SEQUENCE [LARGE SCALE GENOMIC DNA]</scope>
    <source>
        <strain evidence="2 3">DSM 15929</strain>
    </source>
</reference>
<gene>
    <name evidence="2" type="ORF">SAMN02745136_04789</name>
</gene>
<evidence type="ECO:0000313" key="2">
    <source>
        <dbReference type="EMBL" id="SHL38950.1"/>
    </source>
</evidence>
<accession>A0A1M7A8D0</accession>
<dbReference type="EMBL" id="FRAC01000031">
    <property type="protein sequence ID" value="SHL38950.1"/>
    <property type="molecule type" value="Genomic_DNA"/>
</dbReference>
<dbReference type="SUPFAM" id="SSF55008">
    <property type="entry name" value="HMA, heavy metal-associated domain"/>
    <property type="match status" value="1"/>
</dbReference>
<dbReference type="OrthoDB" id="2721717at2"/>
<dbReference type="RefSeq" id="WP_073279627.1">
    <property type="nucleotide sequence ID" value="NZ_FRAC01000031.1"/>
</dbReference>
<dbReference type="Pfam" id="PF00403">
    <property type="entry name" value="HMA"/>
    <property type="match status" value="1"/>
</dbReference>
<dbReference type="STRING" id="1121322.SAMN02745136_04789"/>
<dbReference type="Gene3D" id="3.30.70.100">
    <property type="match status" value="1"/>
</dbReference>
<proteinExistence type="predicted"/>
<evidence type="ECO:0000313" key="3">
    <source>
        <dbReference type="Proteomes" id="UP000184386"/>
    </source>
</evidence>
<keyword evidence="3" id="KW-1185">Reference proteome</keyword>
<dbReference type="InterPro" id="IPR006121">
    <property type="entry name" value="HMA_dom"/>
</dbReference>
<dbReference type="CDD" id="cd00371">
    <property type="entry name" value="HMA"/>
    <property type="match status" value="1"/>
</dbReference>
<name>A0A1M7A8D0_9FIRM</name>
<dbReference type="InterPro" id="IPR036163">
    <property type="entry name" value="HMA_dom_sf"/>
</dbReference>
<dbReference type="AlphaFoldDB" id="A0A1M7A8D0"/>
<organism evidence="2 3">
    <name type="scientific">Anaerocolumna jejuensis DSM 15929</name>
    <dbReference type="NCBI Taxonomy" id="1121322"/>
    <lineage>
        <taxon>Bacteria</taxon>
        <taxon>Bacillati</taxon>
        <taxon>Bacillota</taxon>
        <taxon>Clostridia</taxon>
        <taxon>Lachnospirales</taxon>
        <taxon>Lachnospiraceae</taxon>
        <taxon>Anaerocolumna</taxon>
    </lineage>
</organism>
<dbReference type="Proteomes" id="UP000184386">
    <property type="component" value="Unassembled WGS sequence"/>
</dbReference>